<evidence type="ECO:0000313" key="3">
    <source>
        <dbReference type="Proteomes" id="UP000547973"/>
    </source>
</evidence>
<organism evidence="2 3">
    <name type="scientific">Demequina lutea</name>
    <dbReference type="NCBI Taxonomy" id="431489"/>
    <lineage>
        <taxon>Bacteria</taxon>
        <taxon>Bacillati</taxon>
        <taxon>Actinomycetota</taxon>
        <taxon>Actinomycetes</taxon>
        <taxon>Micrococcales</taxon>
        <taxon>Demequinaceae</taxon>
        <taxon>Demequina</taxon>
    </lineage>
</organism>
<comment type="caution">
    <text evidence="2">The sequence shown here is derived from an EMBL/GenBank/DDBJ whole genome shotgun (WGS) entry which is preliminary data.</text>
</comment>
<feature type="transmembrane region" description="Helical" evidence="1">
    <location>
        <begin position="32"/>
        <end position="56"/>
    </location>
</feature>
<reference evidence="2 3" key="1">
    <citation type="submission" date="2020-07" db="EMBL/GenBank/DDBJ databases">
        <title>Sequencing the genomes of 1000 actinobacteria strains.</title>
        <authorList>
            <person name="Klenk H.-P."/>
        </authorList>
    </citation>
    <scope>NUCLEOTIDE SEQUENCE [LARGE SCALE GENOMIC DNA]</scope>
    <source>
        <strain evidence="2 3">DSM 19970</strain>
    </source>
</reference>
<dbReference type="Proteomes" id="UP000547973">
    <property type="component" value="Unassembled WGS sequence"/>
</dbReference>
<gene>
    <name evidence="2" type="ORF">BKA03_000239</name>
</gene>
<feature type="transmembrane region" description="Helical" evidence="1">
    <location>
        <begin position="378"/>
        <end position="402"/>
    </location>
</feature>
<feature type="transmembrane region" description="Helical" evidence="1">
    <location>
        <begin position="346"/>
        <end position="366"/>
    </location>
</feature>
<keyword evidence="1" id="KW-0812">Transmembrane</keyword>
<keyword evidence="1" id="KW-0472">Membrane</keyword>
<dbReference type="EMBL" id="JACBZO010000001">
    <property type="protein sequence ID" value="NYI40120.1"/>
    <property type="molecule type" value="Genomic_DNA"/>
</dbReference>
<feature type="transmembrane region" description="Helical" evidence="1">
    <location>
        <begin position="409"/>
        <end position="426"/>
    </location>
</feature>
<accession>A0A7Y9Z9Q9</accession>
<evidence type="ECO:0000313" key="2">
    <source>
        <dbReference type="EMBL" id="NYI40120.1"/>
    </source>
</evidence>
<evidence type="ECO:0008006" key="4">
    <source>
        <dbReference type="Google" id="ProtNLM"/>
    </source>
</evidence>
<dbReference type="OrthoDB" id="5008120at2"/>
<dbReference type="RefSeq" id="WP_062074889.1">
    <property type="nucleotide sequence ID" value="NZ_BBRC01000004.1"/>
</dbReference>
<keyword evidence="3" id="KW-1185">Reference proteome</keyword>
<sequence>MATAQGLDRLLRVVSSLPGSARIRAEASGLDLARIAFSVAVAAVAAVQGVLFYIGFTETSVEVDEGYFLDVVHNLGTGHGYVATGNYGGTSNEPFSTGISTGPTLLVPAAGLHALGIEPLLAGRLAATPFYLALLVAMWFIGWRIGGRWGGLAATLGPVLLNTFTFDQSPIYAPQVVLGEYTAAALVAWALVTARRRPGVAGVLFGFAVLAKVVVAFLLPAVLLAIILARLVVPRRSLARDLLRFTAGALVPVMAFEAVKLVVLGWSAYLQLVHTYWGATQVPRLTEYMVDEKTSALWQSWFLPTPVVLALAALALALVSGVVATRMQVWKAAGLSWRAIASDERFVMAASGLTAGMGILLGWAALKNTDPQWIRHPAPGLVIAAGVGAAILVATGTALVRWGGSGRRLGAAVLVVLMLVLTVVPLRHVDAALREPRFGYLSTQRGLAEIIDESGTAQVQGIWGPMVPLALLADKPAHSILYDVNAQDLLVIDIYPRGHLAVLGHQLADSLCGKQIYHSGSVILCWPTPDIASKLATLLAEDVATPEKS</sequence>
<dbReference type="AlphaFoldDB" id="A0A7Y9Z9Q9"/>
<feature type="transmembrane region" description="Helical" evidence="1">
    <location>
        <begin position="204"/>
        <end position="233"/>
    </location>
</feature>
<feature type="transmembrane region" description="Helical" evidence="1">
    <location>
        <begin position="121"/>
        <end position="141"/>
    </location>
</feature>
<protein>
    <recommendedName>
        <fullName evidence="4">Dolichyl-phosphate-mannose-protein mannosyltransferase</fullName>
    </recommendedName>
</protein>
<keyword evidence="1" id="KW-1133">Transmembrane helix</keyword>
<proteinExistence type="predicted"/>
<name>A0A7Y9Z9Q9_9MICO</name>
<evidence type="ECO:0000256" key="1">
    <source>
        <dbReference type="SAM" id="Phobius"/>
    </source>
</evidence>
<feature type="transmembrane region" description="Helical" evidence="1">
    <location>
        <begin position="171"/>
        <end position="192"/>
    </location>
</feature>
<feature type="transmembrane region" description="Helical" evidence="1">
    <location>
        <begin position="301"/>
        <end position="325"/>
    </location>
</feature>